<protein>
    <submittedName>
        <fullName evidence="1">Uncharacterized protein</fullName>
    </submittedName>
</protein>
<accession>A0ABV9YWZ3</accession>
<dbReference type="EMBL" id="JBHSJF010000005">
    <property type="protein sequence ID" value="MFC5067365.1"/>
    <property type="molecule type" value="Genomic_DNA"/>
</dbReference>
<keyword evidence="2" id="KW-1185">Reference proteome</keyword>
<sequence>MRLRFEVRQETDGKWEVINIFTGQVVVVEEHPLFGLKESDARDMANLLNSRRFGAREPLPRNYRGL</sequence>
<dbReference type="Proteomes" id="UP001595796">
    <property type="component" value="Unassembled WGS sequence"/>
</dbReference>
<reference evidence="2" key="1">
    <citation type="journal article" date="2019" name="Int. J. Syst. Evol. Microbiol.">
        <title>The Global Catalogue of Microorganisms (GCM) 10K type strain sequencing project: providing services to taxonomists for standard genome sequencing and annotation.</title>
        <authorList>
            <consortium name="The Broad Institute Genomics Platform"/>
            <consortium name="The Broad Institute Genome Sequencing Center for Infectious Disease"/>
            <person name="Wu L."/>
            <person name="Ma J."/>
        </authorList>
    </citation>
    <scope>NUCLEOTIDE SEQUENCE [LARGE SCALE GENOMIC DNA]</scope>
    <source>
        <strain evidence="2">CGMCC 1.16444</strain>
    </source>
</reference>
<dbReference type="RefSeq" id="WP_114958477.1">
    <property type="nucleotide sequence ID" value="NZ_JBHSJF010000005.1"/>
</dbReference>
<evidence type="ECO:0000313" key="1">
    <source>
        <dbReference type="EMBL" id="MFC5067365.1"/>
    </source>
</evidence>
<comment type="caution">
    <text evidence="1">The sequence shown here is derived from an EMBL/GenBank/DDBJ whole genome shotgun (WGS) entry which is preliminary data.</text>
</comment>
<evidence type="ECO:0000313" key="2">
    <source>
        <dbReference type="Proteomes" id="UP001595796"/>
    </source>
</evidence>
<name>A0ABV9YWZ3_9HYPH</name>
<gene>
    <name evidence="1" type="ORF">ACFPFW_04980</name>
</gene>
<proteinExistence type="predicted"/>
<organism evidence="1 2">
    <name type="scientific">Flaviflagellibacter deserti</name>
    <dbReference type="NCBI Taxonomy" id="2267266"/>
    <lineage>
        <taxon>Bacteria</taxon>
        <taxon>Pseudomonadati</taxon>
        <taxon>Pseudomonadota</taxon>
        <taxon>Alphaproteobacteria</taxon>
        <taxon>Hyphomicrobiales</taxon>
        <taxon>Flaviflagellibacter</taxon>
    </lineage>
</organism>